<dbReference type="Gene3D" id="3.30.70.1290">
    <property type="entry name" value="Transposase IS200-like"/>
    <property type="match status" value="1"/>
</dbReference>
<sequence length="63" mass="7265">MHNKEFKFWQQHNHPIDLTDAKLFDQKLNYIEQNPVVAGLVTEATYYTFSSANPDGLVILAEI</sequence>
<gene>
    <name evidence="1" type="ORF">OO017_03160</name>
</gene>
<keyword evidence="2" id="KW-1185">Reference proteome</keyword>
<evidence type="ECO:0000313" key="1">
    <source>
        <dbReference type="EMBL" id="MCX2738933.1"/>
    </source>
</evidence>
<organism evidence="1 2">
    <name type="scientific">Pontibacter anaerobius</name>
    <dbReference type="NCBI Taxonomy" id="2993940"/>
    <lineage>
        <taxon>Bacteria</taxon>
        <taxon>Pseudomonadati</taxon>
        <taxon>Bacteroidota</taxon>
        <taxon>Cytophagia</taxon>
        <taxon>Cytophagales</taxon>
        <taxon>Hymenobacteraceae</taxon>
        <taxon>Pontibacter</taxon>
    </lineage>
</organism>
<evidence type="ECO:0008006" key="3">
    <source>
        <dbReference type="Google" id="ProtNLM"/>
    </source>
</evidence>
<proteinExistence type="predicted"/>
<dbReference type="Proteomes" id="UP001207228">
    <property type="component" value="Unassembled WGS sequence"/>
</dbReference>
<name>A0ABT3RBY3_9BACT</name>
<comment type="caution">
    <text evidence="1">The sequence shown here is derived from an EMBL/GenBank/DDBJ whole genome shotgun (WGS) entry which is preliminary data.</text>
</comment>
<dbReference type="InterPro" id="IPR036515">
    <property type="entry name" value="Transposase_17_sf"/>
</dbReference>
<reference evidence="1 2" key="1">
    <citation type="submission" date="2022-11" db="EMBL/GenBank/DDBJ databases">
        <title>The characterization of three novel Bacteroidetes species and genomic analysis of their roles in tidal elemental geochemical cycles.</title>
        <authorList>
            <person name="Ma K.-J."/>
        </authorList>
    </citation>
    <scope>NUCLEOTIDE SEQUENCE [LARGE SCALE GENOMIC DNA]</scope>
    <source>
        <strain evidence="1 2">M82</strain>
    </source>
</reference>
<dbReference type="RefSeq" id="WP_266050977.1">
    <property type="nucleotide sequence ID" value="NZ_JAPFQO010000001.1"/>
</dbReference>
<dbReference type="EMBL" id="JAPFQO010000001">
    <property type="protein sequence ID" value="MCX2738933.1"/>
    <property type="molecule type" value="Genomic_DNA"/>
</dbReference>
<protein>
    <recommendedName>
        <fullName evidence="3">Transposase</fullName>
    </recommendedName>
</protein>
<evidence type="ECO:0000313" key="2">
    <source>
        <dbReference type="Proteomes" id="UP001207228"/>
    </source>
</evidence>
<accession>A0ABT3RBY3</accession>